<organism evidence="3 4">
    <name type="scientific">Oleoguttula mirabilis</name>
    <dbReference type="NCBI Taxonomy" id="1507867"/>
    <lineage>
        <taxon>Eukaryota</taxon>
        <taxon>Fungi</taxon>
        <taxon>Dikarya</taxon>
        <taxon>Ascomycota</taxon>
        <taxon>Pezizomycotina</taxon>
        <taxon>Dothideomycetes</taxon>
        <taxon>Dothideomycetidae</taxon>
        <taxon>Mycosphaerellales</taxon>
        <taxon>Teratosphaeriaceae</taxon>
        <taxon>Oleoguttula</taxon>
    </lineage>
</organism>
<evidence type="ECO:0000259" key="2">
    <source>
        <dbReference type="Pfam" id="PF17111"/>
    </source>
</evidence>
<keyword evidence="4" id="KW-1185">Reference proteome</keyword>
<feature type="domain" description="Azaphilone pigments biosynthesis cluster protein L N-terminal" evidence="2">
    <location>
        <begin position="15"/>
        <end position="171"/>
    </location>
</feature>
<gene>
    <name evidence="3" type="ORF">LTR36_009276</name>
</gene>
<keyword evidence="1" id="KW-0472">Membrane</keyword>
<proteinExistence type="predicted"/>
<comment type="caution">
    <text evidence="3">The sequence shown here is derived from an EMBL/GenBank/DDBJ whole genome shotgun (WGS) entry which is preliminary data.</text>
</comment>
<feature type="transmembrane region" description="Helical" evidence="1">
    <location>
        <begin position="6"/>
        <end position="25"/>
    </location>
</feature>
<dbReference type="EMBL" id="JAVFHQ010000068">
    <property type="protein sequence ID" value="KAK4540419.1"/>
    <property type="molecule type" value="Genomic_DNA"/>
</dbReference>
<keyword evidence="1" id="KW-1133">Transmembrane helix</keyword>
<dbReference type="Pfam" id="PF17111">
    <property type="entry name" value="PigL_N"/>
    <property type="match status" value="1"/>
</dbReference>
<keyword evidence="1" id="KW-0812">Transmembrane</keyword>
<evidence type="ECO:0000256" key="1">
    <source>
        <dbReference type="SAM" id="Phobius"/>
    </source>
</evidence>
<protein>
    <recommendedName>
        <fullName evidence="2">Azaphilone pigments biosynthesis cluster protein L N-terminal domain-containing protein</fullName>
    </recommendedName>
</protein>
<accession>A0AAV9J5Z9</accession>
<evidence type="ECO:0000313" key="3">
    <source>
        <dbReference type="EMBL" id="KAK4540419.1"/>
    </source>
</evidence>
<evidence type="ECO:0000313" key="4">
    <source>
        <dbReference type="Proteomes" id="UP001324427"/>
    </source>
</evidence>
<sequence length="321" mass="35470">MSGAEAILGIVAGGAGLLSLAIQLAENAKKLKRFYDGIKNAPETLRTLADDLETMSLFLQQLECHRQADSQDVALLVRCLERCQRSSDNIKETVEKMERYMVRFKLGNLYTAFKEREIKDLLGVLEQAKSSLHLAFSIYHAAQQAQHARAQEARLATIQYGNADISQQLALLRLEAAIRQQGLLSQGTAVPLTHQRVAISTGHSGPIESLLGGKLPAQYARSGSVTQGKKKTRIQRIRISLYWTRLSSRVWDMAVMDAGFGLDLRIRTYNIVSRGSEIFDCCKKGDIVRMQALVADGKASFLDCDPLGCTLLWVSKCNIAG</sequence>
<dbReference type="AlphaFoldDB" id="A0AAV9J5Z9"/>
<name>A0AAV9J5Z9_9PEZI</name>
<dbReference type="Proteomes" id="UP001324427">
    <property type="component" value="Unassembled WGS sequence"/>
</dbReference>
<reference evidence="3 4" key="1">
    <citation type="submission" date="2021-11" db="EMBL/GenBank/DDBJ databases">
        <title>Black yeast isolated from Biological Soil Crust.</title>
        <authorList>
            <person name="Kurbessoian T."/>
        </authorList>
    </citation>
    <scope>NUCLEOTIDE SEQUENCE [LARGE SCALE GENOMIC DNA]</scope>
    <source>
        <strain evidence="3 4">CCFEE 5522</strain>
    </source>
</reference>
<dbReference type="InterPro" id="IPR031348">
    <property type="entry name" value="PigL_N"/>
</dbReference>